<protein>
    <submittedName>
        <fullName evidence="1">Uncharacterized protein</fullName>
    </submittedName>
</protein>
<dbReference type="OrthoDB" id="6766427at2759"/>
<dbReference type="Proteomes" id="UP000801492">
    <property type="component" value="Unassembled WGS sequence"/>
</dbReference>
<reference evidence="1" key="1">
    <citation type="submission" date="2019-08" db="EMBL/GenBank/DDBJ databases">
        <title>The genome of the North American firefly Photinus pyralis.</title>
        <authorList>
            <consortium name="Photinus pyralis genome working group"/>
            <person name="Fallon T.R."/>
            <person name="Sander Lower S.E."/>
            <person name="Weng J.-K."/>
        </authorList>
    </citation>
    <scope>NUCLEOTIDE SEQUENCE</scope>
    <source>
        <strain evidence="1">TRF0915ILg1</strain>
        <tissue evidence="1">Whole body</tissue>
    </source>
</reference>
<evidence type="ECO:0000313" key="1">
    <source>
        <dbReference type="EMBL" id="KAF2884363.1"/>
    </source>
</evidence>
<comment type="caution">
    <text evidence="1">The sequence shown here is derived from an EMBL/GenBank/DDBJ whole genome shotgun (WGS) entry which is preliminary data.</text>
</comment>
<keyword evidence="2" id="KW-1185">Reference proteome</keyword>
<evidence type="ECO:0000313" key="2">
    <source>
        <dbReference type="Proteomes" id="UP000801492"/>
    </source>
</evidence>
<dbReference type="EMBL" id="VTPC01090180">
    <property type="protein sequence ID" value="KAF2884363.1"/>
    <property type="molecule type" value="Genomic_DNA"/>
</dbReference>
<sequence length="253" mass="29140">MFYQIRAHLVRSSIDFHSVRPRHLNAGRLAFGVDNKYPSFEERQVQQDVKLTLNGSICSPFKGLNLRFNFTRNNARIQEIQRQNENIEALTAKEIGTQRKSPEIANTLIENGKTEERSSPILRRRKRDGEEKRANKKMLRKHYTVHIKSSGSNGLDTGSYRNQSSIRNRRNKIASVDCRMFNAALQERGGYNRQRSLVNKYVANMNATVYENVNNLLGTSVTRNKQTIIEQLAALYGKKPTLHHLRVVKEDSL</sequence>
<name>A0A8K0CBS0_IGNLU</name>
<organism evidence="1 2">
    <name type="scientific">Ignelater luminosus</name>
    <name type="common">Cucubano</name>
    <name type="synonym">Pyrophorus luminosus</name>
    <dbReference type="NCBI Taxonomy" id="2038154"/>
    <lineage>
        <taxon>Eukaryota</taxon>
        <taxon>Metazoa</taxon>
        <taxon>Ecdysozoa</taxon>
        <taxon>Arthropoda</taxon>
        <taxon>Hexapoda</taxon>
        <taxon>Insecta</taxon>
        <taxon>Pterygota</taxon>
        <taxon>Neoptera</taxon>
        <taxon>Endopterygota</taxon>
        <taxon>Coleoptera</taxon>
        <taxon>Polyphaga</taxon>
        <taxon>Elateriformia</taxon>
        <taxon>Elateroidea</taxon>
        <taxon>Elateridae</taxon>
        <taxon>Agrypninae</taxon>
        <taxon>Pyrophorini</taxon>
        <taxon>Ignelater</taxon>
    </lineage>
</organism>
<dbReference type="AlphaFoldDB" id="A0A8K0CBS0"/>
<accession>A0A8K0CBS0</accession>
<gene>
    <name evidence="1" type="ORF">ILUMI_21812</name>
</gene>
<proteinExistence type="predicted"/>